<proteinExistence type="predicted"/>
<evidence type="ECO:0000313" key="1">
    <source>
        <dbReference type="EMBL" id="CAE4609932.1"/>
    </source>
</evidence>
<dbReference type="InterPro" id="IPR023393">
    <property type="entry name" value="START-like_dom_sf"/>
</dbReference>
<gene>
    <name evidence="1" type="ORF">DBRI00130_LOCUS16313</name>
</gene>
<sequence>MPSPRQSIEHVTDINAPIDFVWKLLIDTDDWEWNKWTRLKADGVSEGIEGKLMASYEGDNRWKTFDFKFAEVNSKSHVLSWSGSVGPSGCLFQGYHTMRLEAIAREGEDITRLFHTEKFGGLLPIFGLGLPYNTLDRNYLLMNESLKNHAESIKE</sequence>
<dbReference type="EMBL" id="HBNS01020575">
    <property type="protein sequence ID" value="CAE4609932.1"/>
    <property type="molecule type" value="Transcribed_RNA"/>
</dbReference>
<name>A0A6V2FQQ8_9STRA</name>
<protein>
    <recommendedName>
        <fullName evidence="2">Activator of Hsp90 ATPase N-terminal domain-containing protein</fullName>
    </recommendedName>
</protein>
<reference evidence="1" key="1">
    <citation type="submission" date="2021-01" db="EMBL/GenBank/DDBJ databases">
        <authorList>
            <person name="Corre E."/>
            <person name="Pelletier E."/>
            <person name="Niang G."/>
            <person name="Scheremetjew M."/>
            <person name="Finn R."/>
            <person name="Kale V."/>
            <person name="Holt S."/>
            <person name="Cochrane G."/>
            <person name="Meng A."/>
            <person name="Brown T."/>
            <person name="Cohen L."/>
        </authorList>
    </citation>
    <scope>NUCLEOTIDE SEQUENCE</scope>
    <source>
        <strain evidence="1">GSO104</strain>
    </source>
</reference>
<dbReference type="SUPFAM" id="SSF55961">
    <property type="entry name" value="Bet v1-like"/>
    <property type="match status" value="1"/>
</dbReference>
<dbReference type="PANTHER" id="PTHR36166:SF1">
    <property type="entry name" value="SRPBCC DOMAIN-CONTAINING PROTEIN"/>
    <property type="match status" value="1"/>
</dbReference>
<organism evidence="1">
    <name type="scientific">Ditylum brightwellii</name>
    <dbReference type="NCBI Taxonomy" id="49249"/>
    <lineage>
        <taxon>Eukaryota</taxon>
        <taxon>Sar</taxon>
        <taxon>Stramenopiles</taxon>
        <taxon>Ochrophyta</taxon>
        <taxon>Bacillariophyta</taxon>
        <taxon>Mediophyceae</taxon>
        <taxon>Lithodesmiophycidae</taxon>
        <taxon>Lithodesmiales</taxon>
        <taxon>Lithodesmiaceae</taxon>
        <taxon>Ditylum</taxon>
    </lineage>
</organism>
<accession>A0A6V2FQQ8</accession>
<dbReference type="AlphaFoldDB" id="A0A6V2FQQ8"/>
<dbReference type="PANTHER" id="PTHR36166">
    <property type="entry name" value="CHROMOSOME 9, WHOLE GENOME SHOTGUN SEQUENCE"/>
    <property type="match status" value="1"/>
</dbReference>
<dbReference type="Gene3D" id="3.30.530.20">
    <property type="match status" value="1"/>
</dbReference>
<evidence type="ECO:0008006" key="2">
    <source>
        <dbReference type="Google" id="ProtNLM"/>
    </source>
</evidence>